<keyword evidence="2" id="KW-1185">Reference proteome</keyword>
<organism evidence="1 2">
    <name type="scientific">Rurimicrobium arvi</name>
    <dbReference type="NCBI Taxonomy" id="2049916"/>
    <lineage>
        <taxon>Bacteria</taxon>
        <taxon>Pseudomonadati</taxon>
        <taxon>Bacteroidota</taxon>
        <taxon>Chitinophagia</taxon>
        <taxon>Chitinophagales</taxon>
        <taxon>Chitinophagaceae</taxon>
        <taxon>Rurimicrobium</taxon>
    </lineage>
</organism>
<evidence type="ECO:0000313" key="1">
    <source>
        <dbReference type="EMBL" id="GAA4455886.1"/>
    </source>
</evidence>
<evidence type="ECO:0000313" key="2">
    <source>
        <dbReference type="Proteomes" id="UP001501410"/>
    </source>
</evidence>
<protein>
    <submittedName>
        <fullName evidence="1">Uncharacterized protein</fullName>
    </submittedName>
</protein>
<sequence>MLSCLVLSCSKNAKVPVVRFQESSDPDENVRQVLSRTSDIDQYTLSDMRAYSASTQILIFQHLGPAGKFRLVQERLKDAIDREADHTKKEVIAGLLRLVTPAVYCPGGDSSTMASIDRYVESAIPLLGYDYVKALVTTWRGNDESSAFVFSGQTGGRATGGTFGGDGPIICNCSRESDWCIPGFTCSPQFCGLESGCGTLWGHECDGMCHINR</sequence>
<comment type="caution">
    <text evidence="1">The sequence shown here is derived from an EMBL/GenBank/DDBJ whole genome shotgun (WGS) entry which is preliminary data.</text>
</comment>
<proteinExistence type="predicted"/>
<gene>
    <name evidence="1" type="ORF">GCM10023092_20310</name>
</gene>
<dbReference type="EMBL" id="BAABEZ010000022">
    <property type="protein sequence ID" value="GAA4455886.1"/>
    <property type="molecule type" value="Genomic_DNA"/>
</dbReference>
<reference evidence="2" key="1">
    <citation type="journal article" date="2019" name="Int. J. Syst. Evol. Microbiol.">
        <title>The Global Catalogue of Microorganisms (GCM) 10K type strain sequencing project: providing services to taxonomists for standard genome sequencing and annotation.</title>
        <authorList>
            <consortium name="The Broad Institute Genomics Platform"/>
            <consortium name="The Broad Institute Genome Sequencing Center for Infectious Disease"/>
            <person name="Wu L."/>
            <person name="Ma J."/>
        </authorList>
    </citation>
    <scope>NUCLEOTIDE SEQUENCE [LARGE SCALE GENOMIC DNA]</scope>
    <source>
        <strain evidence="2">JCM 31921</strain>
    </source>
</reference>
<name>A0ABP8MX73_9BACT</name>
<dbReference type="NCBIfam" id="NF033852">
    <property type="entry name" value="fulvocin_rel"/>
    <property type="match status" value="1"/>
</dbReference>
<accession>A0ABP8MX73</accession>
<dbReference type="Proteomes" id="UP001501410">
    <property type="component" value="Unassembled WGS sequence"/>
</dbReference>